<dbReference type="Proteomes" id="UP000622890">
    <property type="component" value="Unassembled WGS sequence"/>
</dbReference>
<comment type="caution">
    <text evidence="9">The sequence shown here is derived from an EMBL/GenBank/DDBJ whole genome shotgun (WGS) entry which is preliminary data.</text>
</comment>
<dbReference type="GO" id="GO:0003677">
    <property type="term" value="F:DNA binding"/>
    <property type="evidence" value="ECO:0007669"/>
    <property type="project" value="UniProtKB-KW"/>
</dbReference>
<feature type="domain" description="DNA topoisomerase I catalytic core eukaryotic-type" evidence="7">
    <location>
        <begin position="103"/>
        <end position="319"/>
    </location>
</feature>
<dbReference type="EC" id="5.6.2.1" evidence="3"/>
<evidence type="ECO:0000256" key="2">
    <source>
        <dbReference type="ARBA" id="ARBA00006645"/>
    </source>
</evidence>
<dbReference type="Pfam" id="PF21338">
    <property type="entry name" value="Top1B_N_bact"/>
    <property type="match status" value="1"/>
</dbReference>
<proteinExistence type="inferred from homology"/>
<reference evidence="9" key="1">
    <citation type="submission" date="2021-01" db="EMBL/GenBank/DDBJ databases">
        <title>Genome sequence of strain Noviherbaspirillum sp. DKR-6.</title>
        <authorList>
            <person name="Chaudhary D.K."/>
        </authorList>
    </citation>
    <scope>NUCLEOTIDE SEQUENCE</scope>
    <source>
        <strain evidence="9">DKR-6</strain>
    </source>
</reference>
<dbReference type="InterPro" id="IPR049331">
    <property type="entry name" value="Top1B_N_bact"/>
</dbReference>
<evidence type="ECO:0000313" key="9">
    <source>
        <dbReference type="EMBL" id="MBK4738221.1"/>
    </source>
</evidence>
<dbReference type="RefSeq" id="WP_200597242.1">
    <property type="nucleotide sequence ID" value="NZ_JAEPBG010000018.1"/>
</dbReference>
<evidence type="ECO:0000259" key="7">
    <source>
        <dbReference type="Pfam" id="PF01028"/>
    </source>
</evidence>
<keyword evidence="4" id="KW-0799">Topoisomerase</keyword>
<dbReference type="Gene3D" id="3.30.66.10">
    <property type="entry name" value="DNA topoisomerase I domain"/>
    <property type="match status" value="1"/>
</dbReference>
<evidence type="ECO:0000256" key="5">
    <source>
        <dbReference type="ARBA" id="ARBA00023125"/>
    </source>
</evidence>
<evidence type="ECO:0000256" key="3">
    <source>
        <dbReference type="ARBA" id="ARBA00012891"/>
    </source>
</evidence>
<dbReference type="AlphaFoldDB" id="A0A934W476"/>
<evidence type="ECO:0000256" key="4">
    <source>
        <dbReference type="ARBA" id="ARBA00023029"/>
    </source>
</evidence>
<dbReference type="InterPro" id="IPR035447">
    <property type="entry name" value="DNA_topo_I_N_sf"/>
</dbReference>
<dbReference type="Gene3D" id="1.10.132.120">
    <property type="match status" value="1"/>
</dbReference>
<gene>
    <name evidence="9" type="ORF">JJB74_26660</name>
</gene>
<evidence type="ECO:0000256" key="6">
    <source>
        <dbReference type="ARBA" id="ARBA00023235"/>
    </source>
</evidence>
<dbReference type="InterPro" id="IPR014711">
    <property type="entry name" value="TopoI_cat_a-hlx-sub_euk"/>
</dbReference>
<dbReference type="PROSITE" id="PS52038">
    <property type="entry name" value="TOPO_IB_2"/>
    <property type="match status" value="1"/>
</dbReference>
<dbReference type="InterPro" id="IPR011010">
    <property type="entry name" value="DNA_brk_join_enz"/>
</dbReference>
<dbReference type="SUPFAM" id="SSF56349">
    <property type="entry name" value="DNA breaking-rejoining enzymes"/>
    <property type="match status" value="1"/>
</dbReference>
<dbReference type="PRINTS" id="PR00416">
    <property type="entry name" value="EUTPISMRASEI"/>
</dbReference>
<keyword evidence="5" id="KW-0238">DNA-binding</keyword>
<protein>
    <recommendedName>
        <fullName evidence="3">DNA topoisomerase</fullName>
        <ecNumber evidence="3">5.6.2.1</ecNumber>
    </recommendedName>
</protein>
<name>A0A934W476_9BURK</name>
<sequence length="362" mass="40219">MKNPPTPESLASAPDAPTVARMVGLRYVDDSRPGITRKPAREGFRYLLADGTPLRDEAQEKRIRALAIPPAWTDVWICPLANGHIQATGRDAKGRKQYRYHAQWRSVRDEAKYGRMIAFGRALPGIRRKVEQALALPGLPREKVLATVVRLLETTMIRIGNAEYARVNKSFGLTTLKNRHVEVEGRAVAFHFRGKSGVKHDIRLQDARVARIIRRMRDLPGQELFQYVDDDGQTHCIDSADVNDYLREISGEDYTAKDFRTWAGTMLAARELRALEACASQTEGKRQIVQAITAVARRLGNTPAVCRKCYVHPAVLDSYLSGALHAAAEKLLDAEAANDPHALDEEELAVLALLEAQAGRAA</sequence>
<organism evidence="9 10">
    <name type="scientific">Noviherbaspirillum pedocola</name>
    <dbReference type="NCBI Taxonomy" id="2801341"/>
    <lineage>
        <taxon>Bacteria</taxon>
        <taxon>Pseudomonadati</taxon>
        <taxon>Pseudomonadota</taxon>
        <taxon>Betaproteobacteria</taxon>
        <taxon>Burkholderiales</taxon>
        <taxon>Oxalobacteraceae</taxon>
        <taxon>Noviherbaspirillum</taxon>
    </lineage>
</organism>
<dbReference type="GO" id="GO:0003917">
    <property type="term" value="F:DNA topoisomerase type I (single strand cut, ATP-independent) activity"/>
    <property type="evidence" value="ECO:0007669"/>
    <property type="project" value="UniProtKB-EC"/>
</dbReference>
<evidence type="ECO:0000313" key="10">
    <source>
        <dbReference type="Proteomes" id="UP000622890"/>
    </source>
</evidence>
<comment type="catalytic activity">
    <reaction evidence="1">
        <text>ATP-independent breakage of single-stranded DNA, followed by passage and rejoining.</text>
        <dbReference type="EC" id="5.6.2.1"/>
    </reaction>
</comment>
<evidence type="ECO:0000256" key="1">
    <source>
        <dbReference type="ARBA" id="ARBA00000213"/>
    </source>
</evidence>
<keyword evidence="10" id="KW-1185">Reference proteome</keyword>
<accession>A0A934W476</accession>
<dbReference type="InterPro" id="IPR013500">
    <property type="entry name" value="TopoI_cat_euk"/>
</dbReference>
<dbReference type="Pfam" id="PF01028">
    <property type="entry name" value="Topoisom_I"/>
    <property type="match status" value="1"/>
</dbReference>
<dbReference type="Gene3D" id="3.90.15.10">
    <property type="entry name" value="Topoisomerase I, Chain A, domain 3"/>
    <property type="match status" value="1"/>
</dbReference>
<dbReference type="InterPro" id="IPR001631">
    <property type="entry name" value="TopoI"/>
</dbReference>
<comment type="similarity">
    <text evidence="2">Belongs to the type IB topoisomerase family.</text>
</comment>
<keyword evidence="6" id="KW-0413">Isomerase</keyword>
<dbReference type="GO" id="GO:0006265">
    <property type="term" value="P:DNA topological change"/>
    <property type="evidence" value="ECO:0007669"/>
    <property type="project" value="InterPro"/>
</dbReference>
<feature type="domain" description="DNA topoisomerase IB N-terminal" evidence="8">
    <location>
        <begin position="43"/>
        <end position="91"/>
    </location>
</feature>
<dbReference type="EMBL" id="JAEPBG010000018">
    <property type="protein sequence ID" value="MBK4738221.1"/>
    <property type="molecule type" value="Genomic_DNA"/>
</dbReference>
<dbReference type="SUPFAM" id="SSF55869">
    <property type="entry name" value="DNA topoisomerase I domain"/>
    <property type="match status" value="1"/>
</dbReference>
<evidence type="ECO:0000259" key="8">
    <source>
        <dbReference type="Pfam" id="PF21338"/>
    </source>
</evidence>